<protein>
    <submittedName>
        <fullName evidence="1">Uncharacterized protein</fullName>
    </submittedName>
</protein>
<gene>
    <name evidence="1" type="ORF">GGR46_004034</name>
</gene>
<evidence type="ECO:0000313" key="1">
    <source>
        <dbReference type="EMBL" id="MBB4100462.1"/>
    </source>
</evidence>
<sequence length="125" mass="13790">MWTDAAQREEALIELRQVVSNLRAQVNEDKFDGSDLVLGCRRVLNLWVNSGGSSLDDPVITFTGIESQSDHVLGGSQVRVGRDVDHVRFEPGSAAEQEEVEEIGRFFRESFVDAVNSLSSHLDGS</sequence>
<evidence type="ECO:0000313" key="2">
    <source>
        <dbReference type="Proteomes" id="UP000557392"/>
    </source>
</evidence>
<dbReference type="EMBL" id="JACIEH010000003">
    <property type="protein sequence ID" value="MBB4100462.1"/>
    <property type="molecule type" value="Genomic_DNA"/>
</dbReference>
<dbReference type="RefSeq" id="WP_183999751.1">
    <property type="nucleotide sequence ID" value="NZ_JACIEH010000003.1"/>
</dbReference>
<dbReference type="AlphaFoldDB" id="A0A7W6NY98"/>
<proteinExistence type="predicted"/>
<name>A0A7W6NY98_9SPHN</name>
<reference evidence="1 2" key="1">
    <citation type="submission" date="2020-08" db="EMBL/GenBank/DDBJ databases">
        <title>Genomic Encyclopedia of Type Strains, Phase IV (KMG-IV): sequencing the most valuable type-strain genomes for metagenomic binning, comparative biology and taxonomic classification.</title>
        <authorList>
            <person name="Goeker M."/>
        </authorList>
    </citation>
    <scope>NUCLEOTIDE SEQUENCE [LARGE SCALE GENOMIC DNA]</scope>
    <source>
        <strain evidence="1 2">DSM 101806</strain>
    </source>
</reference>
<keyword evidence="2" id="KW-1185">Reference proteome</keyword>
<comment type="caution">
    <text evidence="1">The sequence shown here is derived from an EMBL/GenBank/DDBJ whole genome shotgun (WGS) entry which is preliminary data.</text>
</comment>
<accession>A0A7W6NY98</accession>
<organism evidence="1 2">
    <name type="scientific">Sphingomonas kyeonggiensis</name>
    <dbReference type="NCBI Taxonomy" id="1268553"/>
    <lineage>
        <taxon>Bacteria</taxon>
        <taxon>Pseudomonadati</taxon>
        <taxon>Pseudomonadota</taxon>
        <taxon>Alphaproteobacteria</taxon>
        <taxon>Sphingomonadales</taxon>
        <taxon>Sphingomonadaceae</taxon>
        <taxon>Sphingomonas</taxon>
    </lineage>
</organism>
<dbReference type="Proteomes" id="UP000557392">
    <property type="component" value="Unassembled WGS sequence"/>
</dbReference>